<dbReference type="SMART" id="SM00066">
    <property type="entry name" value="GAL4"/>
    <property type="match status" value="1"/>
</dbReference>
<sequence length="731" mass="83071">MSDLGLARPPSPQPLEFRKKDGTYSKMRSHAGNTPLLPQTKLCPFCPAKFTRTTHLNRHLRNHTNERVHKCDLCEAQFTRSDLLSRHRRGCSSQNSNIRRKSCVQCTESKVKCDRELPCLKCASRGKECVYAPVTKKVPRNRYLTTSSLPQSAHTQKYLSDYPLASSSSSANPNDPSVSVTSAELGLAPPTDHRSEFSRDYTSITSTESSSQIPTNSHLVSLYNHDVFEHFFSGVFSTGDSPSSAVRENLPNEAFGEYLWGYSNPGTATNQASTQMATEENIPSMISPSTYSQPIGTVRQASATLTGILHQQGDNDKHYYLHLFLKAFIEEVPVVHVPSFSPEGKPTFLINVMQACGAMFVESKAAAMFISTTLKVSRRILSEILSRDSLTVEDELNVILAVVLLHTLGMFHEDAEERATSGLYHGKRLVMMIRRVHFISHVTDWSNDDYNSLPLEEYWRHWAWHEMSKRVLLLSYLQDVSQCIFFNGPSSYHIAELTFSLPCDNELWRAKSASEWWTELHKVSPYGSSHERLNCPTLPSLMRLVLEPRTPQLKAISYFAHWAVIHGVIGRLFTLCSNRRLPSQSSASSPASSDPLDQEIYGVQVAMHNWLQWWMKRPEANLPNNAEEAEPPFMQNPLPFYWLGQVALMAYQENLPPFDFQDSSMNLRMEVRFWQVKKWLRHIRSFLAGAHGHAPTILWDELMSMRLQSWQVNLDHPDHDDPHGLLGFFVQ</sequence>
<dbReference type="InterPro" id="IPR007219">
    <property type="entry name" value="XnlR_reg_dom"/>
</dbReference>
<keyword evidence="5" id="KW-0539">Nucleus</keyword>
<dbReference type="CDD" id="cd00067">
    <property type="entry name" value="GAL4"/>
    <property type="match status" value="1"/>
</dbReference>
<dbReference type="EMBL" id="MU793295">
    <property type="protein sequence ID" value="KAJ3787291.1"/>
    <property type="molecule type" value="Genomic_DNA"/>
</dbReference>
<dbReference type="InterPro" id="IPR001138">
    <property type="entry name" value="Zn2Cys6_DnaBD"/>
</dbReference>
<comment type="caution">
    <text evidence="10">The sequence shown here is derived from an EMBL/GenBank/DDBJ whole genome shotgun (WGS) entry which is preliminary data.</text>
</comment>
<feature type="compositionally biased region" description="Low complexity" evidence="7">
    <location>
        <begin position="202"/>
        <end position="211"/>
    </location>
</feature>
<evidence type="ECO:0000256" key="3">
    <source>
        <dbReference type="ARBA" id="ARBA00023015"/>
    </source>
</evidence>
<keyword evidence="11" id="KW-1185">Reference proteome</keyword>
<dbReference type="Gene3D" id="4.10.240.10">
    <property type="entry name" value="Zn(2)-C6 fungal-type DNA-binding domain"/>
    <property type="match status" value="1"/>
</dbReference>
<dbReference type="InterPro" id="IPR036864">
    <property type="entry name" value="Zn2-C6_fun-type_DNA-bd_sf"/>
</dbReference>
<dbReference type="Gene3D" id="3.30.160.60">
    <property type="entry name" value="Classic Zinc Finger"/>
    <property type="match status" value="2"/>
</dbReference>
<evidence type="ECO:0000259" key="9">
    <source>
        <dbReference type="PROSITE" id="PS50157"/>
    </source>
</evidence>
<reference evidence="10" key="1">
    <citation type="submission" date="2022-08" db="EMBL/GenBank/DDBJ databases">
        <authorList>
            <consortium name="DOE Joint Genome Institute"/>
            <person name="Min B."/>
            <person name="Riley R."/>
            <person name="Sierra-Patev S."/>
            <person name="Naranjo-Ortiz M."/>
            <person name="Looney B."/>
            <person name="Konkel Z."/>
            <person name="Slot J.C."/>
            <person name="Sakamoto Y."/>
            <person name="Steenwyk J.L."/>
            <person name="Rokas A."/>
            <person name="Carro J."/>
            <person name="Camarero S."/>
            <person name="Ferreira P."/>
            <person name="Molpeceres G."/>
            <person name="Ruiz-Duenas F.J."/>
            <person name="Serrano A."/>
            <person name="Henrissat B."/>
            <person name="Drula E."/>
            <person name="Hughes K.W."/>
            <person name="Mata J.L."/>
            <person name="Ishikawa N.K."/>
            <person name="Vargas-Isla R."/>
            <person name="Ushijima S."/>
            <person name="Smith C.A."/>
            <person name="Ahrendt S."/>
            <person name="Andreopoulos W."/>
            <person name="He G."/>
            <person name="Labutti K."/>
            <person name="Lipzen A."/>
            <person name="Ng V."/>
            <person name="Sandor L."/>
            <person name="Barry K."/>
            <person name="Martinez A.T."/>
            <person name="Xiao Y."/>
            <person name="Gibbons J.G."/>
            <person name="Terashima K."/>
            <person name="Hibbett D.S."/>
            <person name="Grigoriev I.V."/>
        </authorList>
    </citation>
    <scope>NUCLEOTIDE SEQUENCE</scope>
    <source>
        <strain evidence="10">TFB10291</strain>
    </source>
</reference>
<dbReference type="GO" id="GO:0000981">
    <property type="term" value="F:DNA-binding transcription factor activity, RNA polymerase II-specific"/>
    <property type="evidence" value="ECO:0007669"/>
    <property type="project" value="InterPro"/>
</dbReference>
<evidence type="ECO:0000313" key="11">
    <source>
        <dbReference type="Proteomes" id="UP001163798"/>
    </source>
</evidence>
<dbReference type="GO" id="GO:0003677">
    <property type="term" value="F:DNA binding"/>
    <property type="evidence" value="ECO:0007669"/>
    <property type="project" value="InterPro"/>
</dbReference>
<dbReference type="InterPro" id="IPR036236">
    <property type="entry name" value="Znf_C2H2_sf"/>
</dbReference>
<dbReference type="SMART" id="SM00355">
    <property type="entry name" value="ZnF_C2H2"/>
    <property type="match status" value="2"/>
</dbReference>
<feature type="domain" description="C2H2-type" evidence="9">
    <location>
        <begin position="41"/>
        <end position="68"/>
    </location>
</feature>
<keyword evidence="6" id="KW-0863">Zinc-finger</keyword>
<dbReference type="PROSITE" id="PS00463">
    <property type="entry name" value="ZN2_CY6_FUNGAL_1"/>
    <property type="match status" value="1"/>
</dbReference>
<feature type="region of interest" description="Disordered" evidence="7">
    <location>
        <begin position="163"/>
        <end position="211"/>
    </location>
</feature>
<dbReference type="PROSITE" id="PS50157">
    <property type="entry name" value="ZINC_FINGER_C2H2_2"/>
    <property type="match status" value="2"/>
</dbReference>
<dbReference type="GO" id="GO:0006351">
    <property type="term" value="P:DNA-templated transcription"/>
    <property type="evidence" value="ECO:0007669"/>
    <property type="project" value="InterPro"/>
</dbReference>
<evidence type="ECO:0000256" key="7">
    <source>
        <dbReference type="SAM" id="MobiDB-lite"/>
    </source>
</evidence>
<dbReference type="PROSITE" id="PS50048">
    <property type="entry name" value="ZN2_CY6_FUNGAL_2"/>
    <property type="match status" value="1"/>
</dbReference>
<organism evidence="10 11">
    <name type="scientific">Lentinula aff. detonsa</name>
    <dbReference type="NCBI Taxonomy" id="2804958"/>
    <lineage>
        <taxon>Eukaryota</taxon>
        <taxon>Fungi</taxon>
        <taxon>Dikarya</taxon>
        <taxon>Basidiomycota</taxon>
        <taxon>Agaricomycotina</taxon>
        <taxon>Agaricomycetes</taxon>
        <taxon>Agaricomycetidae</taxon>
        <taxon>Agaricales</taxon>
        <taxon>Marasmiineae</taxon>
        <taxon>Omphalotaceae</taxon>
        <taxon>Lentinula</taxon>
    </lineage>
</organism>
<dbReference type="PANTHER" id="PTHR47660:SF2">
    <property type="entry name" value="TRANSCRIPTION FACTOR WITH C2H2 AND ZN(2)-CYS(6) DNA BINDING DOMAIN (EUROFUNG)"/>
    <property type="match status" value="1"/>
</dbReference>
<protein>
    <recommendedName>
        <fullName evidence="12">Zn(2)-C6 fungal-type domain-containing protein</fullName>
    </recommendedName>
</protein>
<dbReference type="InterPro" id="IPR013087">
    <property type="entry name" value="Znf_C2H2_type"/>
</dbReference>
<name>A0AA38NDJ2_9AGAR</name>
<keyword evidence="2" id="KW-0862">Zinc</keyword>
<dbReference type="AlphaFoldDB" id="A0AA38NDJ2"/>
<evidence type="ECO:0008006" key="12">
    <source>
        <dbReference type="Google" id="ProtNLM"/>
    </source>
</evidence>
<evidence type="ECO:0000256" key="2">
    <source>
        <dbReference type="ARBA" id="ARBA00022833"/>
    </source>
</evidence>
<evidence type="ECO:0000256" key="4">
    <source>
        <dbReference type="ARBA" id="ARBA00023163"/>
    </source>
</evidence>
<dbReference type="SUPFAM" id="SSF57701">
    <property type="entry name" value="Zn2/Cys6 DNA-binding domain"/>
    <property type="match status" value="1"/>
</dbReference>
<dbReference type="Pfam" id="PF04082">
    <property type="entry name" value="Fungal_trans"/>
    <property type="match status" value="1"/>
</dbReference>
<feature type="domain" description="C2H2-type" evidence="9">
    <location>
        <begin position="69"/>
        <end position="96"/>
    </location>
</feature>
<dbReference type="GO" id="GO:0008270">
    <property type="term" value="F:zinc ion binding"/>
    <property type="evidence" value="ECO:0007669"/>
    <property type="project" value="UniProtKB-KW"/>
</dbReference>
<evidence type="ECO:0000256" key="1">
    <source>
        <dbReference type="ARBA" id="ARBA00022723"/>
    </source>
</evidence>
<keyword evidence="1" id="KW-0479">Metal-binding</keyword>
<evidence type="ECO:0000313" key="10">
    <source>
        <dbReference type="EMBL" id="KAJ3787291.1"/>
    </source>
</evidence>
<dbReference type="PROSITE" id="PS00028">
    <property type="entry name" value="ZINC_FINGER_C2H2_1"/>
    <property type="match status" value="1"/>
</dbReference>
<keyword evidence="4" id="KW-0804">Transcription</keyword>
<evidence type="ECO:0000256" key="6">
    <source>
        <dbReference type="PROSITE-ProRule" id="PRU00042"/>
    </source>
</evidence>
<evidence type="ECO:0000256" key="5">
    <source>
        <dbReference type="ARBA" id="ARBA00023242"/>
    </source>
</evidence>
<evidence type="ECO:0000259" key="8">
    <source>
        <dbReference type="PROSITE" id="PS50048"/>
    </source>
</evidence>
<dbReference type="PANTHER" id="PTHR47660">
    <property type="entry name" value="TRANSCRIPTION FACTOR WITH C2H2 AND ZN(2)-CYS(6) DNA BINDING DOMAIN (EUROFUNG)-RELATED-RELATED"/>
    <property type="match status" value="1"/>
</dbReference>
<proteinExistence type="predicted"/>
<dbReference type="Pfam" id="PF00172">
    <property type="entry name" value="Zn_clus"/>
    <property type="match status" value="1"/>
</dbReference>
<feature type="domain" description="Zn(2)-C6 fungal-type" evidence="8">
    <location>
        <begin position="102"/>
        <end position="131"/>
    </location>
</feature>
<gene>
    <name evidence="10" type="ORF">GGU10DRAFT_309370</name>
</gene>
<feature type="compositionally biased region" description="Low complexity" evidence="7">
    <location>
        <begin position="163"/>
        <end position="180"/>
    </location>
</feature>
<dbReference type="Proteomes" id="UP001163798">
    <property type="component" value="Unassembled WGS sequence"/>
</dbReference>
<accession>A0AA38NDJ2</accession>
<dbReference type="Pfam" id="PF00096">
    <property type="entry name" value="zf-C2H2"/>
    <property type="match status" value="1"/>
</dbReference>
<dbReference type="SUPFAM" id="SSF57667">
    <property type="entry name" value="beta-beta-alpha zinc fingers"/>
    <property type="match status" value="1"/>
</dbReference>
<keyword evidence="3" id="KW-0805">Transcription regulation</keyword>